<gene>
    <name evidence="2" type="ORF">chiPu_0018542</name>
</gene>
<dbReference type="OMA" id="RHASERH"/>
<organism evidence="2 3">
    <name type="scientific">Chiloscyllium punctatum</name>
    <name type="common">Brownbanded bambooshark</name>
    <name type="synonym">Hemiscyllium punctatum</name>
    <dbReference type="NCBI Taxonomy" id="137246"/>
    <lineage>
        <taxon>Eukaryota</taxon>
        <taxon>Metazoa</taxon>
        <taxon>Chordata</taxon>
        <taxon>Craniata</taxon>
        <taxon>Vertebrata</taxon>
        <taxon>Chondrichthyes</taxon>
        <taxon>Elasmobranchii</taxon>
        <taxon>Galeomorphii</taxon>
        <taxon>Galeoidea</taxon>
        <taxon>Orectolobiformes</taxon>
        <taxon>Hemiscylliidae</taxon>
        <taxon>Chiloscyllium</taxon>
    </lineage>
</organism>
<dbReference type="AlphaFoldDB" id="A0A401RNR1"/>
<name>A0A401RNR1_CHIPU</name>
<feature type="compositionally biased region" description="Polar residues" evidence="1">
    <location>
        <begin position="65"/>
        <end position="81"/>
    </location>
</feature>
<evidence type="ECO:0000313" key="2">
    <source>
        <dbReference type="EMBL" id="GCC19805.1"/>
    </source>
</evidence>
<evidence type="ECO:0000256" key="1">
    <source>
        <dbReference type="SAM" id="MobiDB-lite"/>
    </source>
</evidence>
<feature type="compositionally biased region" description="Low complexity" evidence="1">
    <location>
        <begin position="48"/>
        <end position="64"/>
    </location>
</feature>
<feature type="region of interest" description="Disordered" evidence="1">
    <location>
        <begin position="1"/>
        <end position="124"/>
    </location>
</feature>
<comment type="caution">
    <text evidence="2">The sequence shown here is derived from an EMBL/GenBank/DDBJ whole genome shotgun (WGS) entry which is preliminary data.</text>
</comment>
<dbReference type="Proteomes" id="UP000287033">
    <property type="component" value="Unassembled WGS sequence"/>
</dbReference>
<dbReference type="EMBL" id="BEZZ01001607">
    <property type="protein sequence ID" value="GCC19805.1"/>
    <property type="molecule type" value="Genomic_DNA"/>
</dbReference>
<dbReference type="OrthoDB" id="9295969at2759"/>
<evidence type="ECO:0000313" key="3">
    <source>
        <dbReference type="Proteomes" id="UP000287033"/>
    </source>
</evidence>
<accession>A0A401RNR1</accession>
<feature type="compositionally biased region" description="Polar residues" evidence="1">
    <location>
        <begin position="1"/>
        <end position="18"/>
    </location>
</feature>
<dbReference type="STRING" id="137246.A0A401RNR1"/>
<reference evidence="2 3" key="1">
    <citation type="journal article" date="2018" name="Nat. Ecol. Evol.">
        <title>Shark genomes provide insights into elasmobranch evolution and the origin of vertebrates.</title>
        <authorList>
            <person name="Hara Y"/>
            <person name="Yamaguchi K"/>
            <person name="Onimaru K"/>
            <person name="Kadota M"/>
            <person name="Koyanagi M"/>
            <person name="Keeley SD"/>
            <person name="Tatsumi K"/>
            <person name="Tanaka K"/>
            <person name="Motone F"/>
            <person name="Kageyama Y"/>
            <person name="Nozu R"/>
            <person name="Adachi N"/>
            <person name="Nishimura O"/>
            <person name="Nakagawa R"/>
            <person name="Tanegashima C"/>
            <person name="Kiyatake I"/>
            <person name="Matsumoto R"/>
            <person name="Murakumo K"/>
            <person name="Nishida K"/>
            <person name="Terakita A"/>
            <person name="Kuratani S"/>
            <person name="Sato K"/>
            <person name="Hyodo S Kuraku.S."/>
        </authorList>
    </citation>
    <scope>NUCLEOTIDE SEQUENCE [LARGE SCALE GENOMIC DNA]</scope>
</reference>
<proteinExistence type="predicted"/>
<keyword evidence="3" id="KW-1185">Reference proteome</keyword>
<protein>
    <submittedName>
        <fullName evidence="2">Uncharacterized protein</fullName>
    </submittedName>
</protein>
<sequence length="148" mass="15909">MTRTTPASPSTHSIAASTDRTRFPRGTSSRSTFHGGQLRDRRGAAQNSSSPTSPTLSPDATPLPQTRSRASSNLFSKLTSKLTRRVTIDPSKRQGANKSVPGNLLPQGPKTVRSQTNLRETGDLRSQVAMYLGIRKKPSPGRSDLPGI</sequence>